<dbReference type="Proteomes" id="UP000002033">
    <property type="component" value="Chromosome"/>
</dbReference>
<dbReference type="CDD" id="cd05244">
    <property type="entry name" value="BVR-B_like_SDR_a"/>
    <property type="match status" value="1"/>
</dbReference>
<evidence type="ECO:0000313" key="2">
    <source>
        <dbReference type="EMBL" id="ADJ22439.1"/>
    </source>
</evidence>
<feature type="domain" description="NAD(P)-binding" evidence="1">
    <location>
        <begin position="8"/>
        <end position="201"/>
    </location>
</feature>
<dbReference type="AlphaFoldDB" id="D8JSV4"/>
<dbReference type="KEGG" id="hdn:Hden_0618"/>
<gene>
    <name evidence="2" type="ordered locus">Hden_0618</name>
</gene>
<dbReference type="eggNOG" id="COG0702">
    <property type="taxonomic scope" value="Bacteria"/>
</dbReference>
<sequence>MALILVIGASRGIGLETVKAALAAGHKVRAFARSAPSIDISDPNLTKITGDARVRGEVAAAVQGVDAVIYAVGATSLSDLLLGTTLFSDSTRALVEAMQGAGVRRLMMVTGAGAGNSRGRINFLYDNLIFPLVLQRAYNDKDIAEDIVEKSGLDWTIARPGGLTNRSATGRYKILNEPKDWRGGFISRADVANFLVKHLDDATLFGKTPLLVD</sequence>
<dbReference type="SUPFAM" id="SSF51735">
    <property type="entry name" value="NAD(P)-binding Rossmann-fold domains"/>
    <property type="match status" value="1"/>
</dbReference>
<organism evidence="2 3">
    <name type="scientific">Hyphomicrobium denitrificans (strain ATCC 51888 / DSM 1869 / NCIMB 11706 / TK 0415)</name>
    <dbReference type="NCBI Taxonomy" id="582899"/>
    <lineage>
        <taxon>Bacteria</taxon>
        <taxon>Pseudomonadati</taxon>
        <taxon>Pseudomonadota</taxon>
        <taxon>Alphaproteobacteria</taxon>
        <taxon>Hyphomicrobiales</taxon>
        <taxon>Hyphomicrobiaceae</taxon>
        <taxon>Hyphomicrobium</taxon>
    </lineage>
</organism>
<reference evidence="3" key="1">
    <citation type="journal article" date="2011" name="J. Bacteriol.">
        <title>Genome sequences of eight morphologically diverse alphaproteobacteria.</title>
        <authorList>
            <consortium name="US DOE Joint Genome Institute"/>
            <person name="Brown P.J."/>
            <person name="Kysela D.T."/>
            <person name="Buechlein A."/>
            <person name="Hemmerich C."/>
            <person name="Brun Y.V."/>
        </authorList>
    </citation>
    <scope>NUCLEOTIDE SEQUENCE [LARGE SCALE GENOMIC DNA]</scope>
    <source>
        <strain evidence="3">ATCC 51888 / DSM 1869 / NCIB 11706 / TK 0415</strain>
    </source>
</reference>
<dbReference type="RefSeq" id="WP_013214656.1">
    <property type="nucleotide sequence ID" value="NC_014313.1"/>
</dbReference>
<dbReference type="Gene3D" id="3.40.50.720">
    <property type="entry name" value="NAD(P)-binding Rossmann-like Domain"/>
    <property type="match status" value="1"/>
</dbReference>
<keyword evidence="3" id="KW-1185">Reference proteome</keyword>
<proteinExistence type="predicted"/>
<dbReference type="EMBL" id="CP002083">
    <property type="protein sequence ID" value="ADJ22439.1"/>
    <property type="molecule type" value="Genomic_DNA"/>
</dbReference>
<dbReference type="HOGENOM" id="CLU_025711_4_5_5"/>
<dbReference type="InterPro" id="IPR016040">
    <property type="entry name" value="NAD(P)-bd_dom"/>
</dbReference>
<dbReference type="PANTHER" id="PTHR15020:SF50">
    <property type="entry name" value="UPF0659 PROTEIN YMR090W"/>
    <property type="match status" value="1"/>
</dbReference>
<dbReference type="OrthoDB" id="7352421at2"/>
<dbReference type="Pfam" id="PF13460">
    <property type="entry name" value="NAD_binding_10"/>
    <property type="match status" value="1"/>
</dbReference>
<protein>
    <submittedName>
        <fullName evidence="2">NAD-dependent epimerase/dehydratase</fullName>
    </submittedName>
</protein>
<name>D8JSV4_HYPDA</name>
<evidence type="ECO:0000313" key="3">
    <source>
        <dbReference type="Proteomes" id="UP000002033"/>
    </source>
</evidence>
<evidence type="ECO:0000259" key="1">
    <source>
        <dbReference type="Pfam" id="PF13460"/>
    </source>
</evidence>
<dbReference type="PANTHER" id="PTHR15020">
    <property type="entry name" value="FLAVIN REDUCTASE-RELATED"/>
    <property type="match status" value="1"/>
</dbReference>
<dbReference type="InterPro" id="IPR036291">
    <property type="entry name" value="NAD(P)-bd_dom_sf"/>
</dbReference>
<dbReference type="STRING" id="582899.Hden_0618"/>
<accession>D8JSV4</accession>